<reference evidence="3" key="1">
    <citation type="journal article" date="2020" name="Stud. Mycol.">
        <title>101 Dothideomycetes genomes: a test case for predicting lifestyles and emergence of pathogens.</title>
        <authorList>
            <person name="Haridas S."/>
            <person name="Albert R."/>
            <person name="Binder M."/>
            <person name="Bloem J."/>
            <person name="Labutti K."/>
            <person name="Salamov A."/>
            <person name="Andreopoulos B."/>
            <person name="Baker S."/>
            <person name="Barry K."/>
            <person name="Bills G."/>
            <person name="Bluhm B."/>
            <person name="Cannon C."/>
            <person name="Castanera R."/>
            <person name="Culley D."/>
            <person name="Daum C."/>
            <person name="Ezra D."/>
            <person name="Gonzalez J."/>
            <person name="Henrissat B."/>
            <person name="Kuo A."/>
            <person name="Liang C."/>
            <person name="Lipzen A."/>
            <person name="Lutzoni F."/>
            <person name="Magnuson J."/>
            <person name="Mondo S."/>
            <person name="Nolan M."/>
            <person name="Ohm R."/>
            <person name="Pangilinan J."/>
            <person name="Park H.-J."/>
            <person name="Ramirez L."/>
            <person name="Alfaro M."/>
            <person name="Sun H."/>
            <person name="Tritt A."/>
            <person name="Yoshinaga Y."/>
            <person name="Zwiers L.-H."/>
            <person name="Turgeon B."/>
            <person name="Goodwin S."/>
            <person name="Spatafora J."/>
            <person name="Crous P."/>
            <person name="Grigoriev I."/>
        </authorList>
    </citation>
    <scope>NUCLEOTIDE SEQUENCE</scope>
    <source>
        <strain evidence="3">CBS 269.34</strain>
    </source>
</reference>
<feature type="compositionally biased region" description="Basic and acidic residues" evidence="2">
    <location>
        <begin position="1170"/>
        <end position="1179"/>
    </location>
</feature>
<proteinExistence type="predicted"/>
<dbReference type="PANTHER" id="PTHR18937">
    <property type="entry name" value="STRUCTURAL MAINTENANCE OF CHROMOSOMES SMC FAMILY MEMBER"/>
    <property type="match status" value="1"/>
</dbReference>
<evidence type="ECO:0000313" key="3">
    <source>
        <dbReference type="EMBL" id="KAF2493845.1"/>
    </source>
</evidence>
<feature type="compositionally biased region" description="Low complexity" evidence="2">
    <location>
        <begin position="64"/>
        <end position="80"/>
    </location>
</feature>
<organism evidence="3 4">
    <name type="scientific">Lophium mytilinum</name>
    <dbReference type="NCBI Taxonomy" id="390894"/>
    <lineage>
        <taxon>Eukaryota</taxon>
        <taxon>Fungi</taxon>
        <taxon>Dikarya</taxon>
        <taxon>Ascomycota</taxon>
        <taxon>Pezizomycotina</taxon>
        <taxon>Dothideomycetes</taxon>
        <taxon>Pleosporomycetidae</taxon>
        <taxon>Mytilinidiales</taxon>
        <taxon>Mytilinidiaceae</taxon>
        <taxon>Lophium</taxon>
    </lineage>
</organism>
<feature type="region of interest" description="Disordered" evidence="2">
    <location>
        <begin position="1261"/>
        <end position="1386"/>
    </location>
</feature>
<feature type="region of interest" description="Disordered" evidence="2">
    <location>
        <begin position="1163"/>
        <end position="1221"/>
    </location>
</feature>
<feature type="region of interest" description="Disordered" evidence="2">
    <location>
        <begin position="763"/>
        <end position="784"/>
    </location>
</feature>
<evidence type="ECO:0000256" key="2">
    <source>
        <dbReference type="SAM" id="MobiDB-lite"/>
    </source>
</evidence>
<sequence length="1410" mass="158470">MEHMEHILPDSITKLERCIPKAPKQDAPMTESFTVEHSQILHAPDSGAPSPGASSLPKRRDMESSLFSLSSSQFLSPSSSTILPPKHDDTTSPSAPSNLTNWAHLSLIKTQRNDLSTSLKATQVAHSEARASVAALRRLAFRLAVNISVKENKIATSARSLATSRKTEYVLGTGLRGAERRVGELEQEWREERARNREILESLERASALTLQYTDPNNRRPVSPPSSPPTRIATLSQYSRAGESPPRTPTHSPKTSKSWDLINPNSAHHQRYPSTPDTIEIRTSNDRLIKAKRESDHALLVARSRIEALQADCFRSKEIAKQLELNRIELEDEIAGYKARVASLESSKAAVKATLRATEGKFEDASRLEKELRGELDGKTREIQMLETKGHKSEASLKALGESNRLLEEEVKSCGEQIAQLERARVEMEAEVVELKRRMERAEHGEVMLESRLAASESEKGTLQAQLDKSAANVGTLEKAAAFFEEQVRDYNERITSLEGSVSWLDDGLKNAHGLKRRVESELTAMRATVAEQESSIAFINEANAGLRADLKSARNTKTALESDLNFMRERLLAEADARAELQDEVRSLQYLKSNLEDDLRDARTRIEELDRPEILEELQALKVSKSSVEERLQSVQKTSIDLQEDLRLTKEKLATMETAKIDLSSKLQRSETKRADLESKLLLSETANSSLKHEIQHITQSKADTEERLSKLKSSLESKLHESERAHSSLQQEVEDIRYSKEETEELLRKVLESKASLESRLLESETSNTSLQHEVQSIRESESETREQLYSILKSQVSIENRLFQSEASNTSLENELQHVRRSAEETEQQLQSILKSKASLESRFLEAESTNNTLQQEVERIRRSAEEIERNLDSALESKASLEMKLRESETSNTSLQQEIQKLRDAVKQTEELLSSALLSAETDSTRLSARISVADLELGTLRATNAALESSERRLSARLSVAENELAAVRRANQELEEFLDQAENDMMVAEAFTVECQNQLEGFVDESNMKLAVAERSRLKYKRRLATKGKELDILKDENETLSLQLEQKSNEIEEVRRKEEKMRQELADKDRTIEAMERNRAEYKASMDAIELELTELKESKETFEKLVHTLQQKTKTLEVLNEWHEAPSDEEGDAFTLGPLGFEFGLDQRMKQLQAQDPNPIDYGKEKPDVERPSLMSSNRRSIRSKRSLENANQRYEPERPVSQRTNGTAGSIRTTTEGDAELDAWAKEVERVRMLRDETAVQLKGMKKLKANLRKSLKKSEDELEQLERTKAKAKAKKEKLASRPSPGYPGLLRTKKTSRSTSGLGSLDKETGPRPGLAPRPHTSLGHEAASFFRPGSSASRTWSGGLHRKSAALSTSTDIEGAADLDGAKESVAKKEKDGWRLTLRGAFGSTGRKRSLLVS</sequence>
<feature type="region of interest" description="Disordered" evidence="2">
    <location>
        <begin position="22"/>
        <end position="98"/>
    </location>
</feature>
<gene>
    <name evidence="3" type="ORF">BU16DRAFT_562807</name>
</gene>
<feature type="compositionally biased region" description="Basic and acidic residues" evidence="2">
    <location>
        <begin position="1266"/>
        <end position="1279"/>
    </location>
</feature>
<feature type="region of interest" description="Disordered" evidence="2">
    <location>
        <begin position="698"/>
        <end position="733"/>
    </location>
</feature>
<keyword evidence="4" id="KW-1185">Reference proteome</keyword>
<feature type="compositionally biased region" description="Low complexity" evidence="2">
    <location>
        <begin position="46"/>
        <end position="55"/>
    </location>
</feature>
<dbReference type="EMBL" id="MU004191">
    <property type="protein sequence ID" value="KAF2493845.1"/>
    <property type="molecule type" value="Genomic_DNA"/>
</dbReference>
<feature type="coiled-coil region" evidence="1">
    <location>
        <begin position="320"/>
        <end position="445"/>
    </location>
</feature>
<dbReference type="Gene3D" id="1.10.287.1490">
    <property type="match status" value="1"/>
</dbReference>
<evidence type="ECO:0000313" key="4">
    <source>
        <dbReference type="Proteomes" id="UP000799750"/>
    </source>
</evidence>
<dbReference type="OrthoDB" id="10255522at2759"/>
<keyword evidence="1" id="KW-0175">Coiled coil</keyword>
<accession>A0A6A6QN94</accession>
<protein>
    <submittedName>
        <fullName evidence="3">Uncharacterized protein</fullName>
    </submittedName>
</protein>
<feature type="compositionally biased region" description="Polar residues" evidence="2">
    <location>
        <begin position="249"/>
        <end position="277"/>
    </location>
</feature>
<dbReference type="Proteomes" id="UP000799750">
    <property type="component" value="Unassembled WGS sequence"/>
</dbReference>
<name>A0A6A6QN94_9PEZI</name>
<feature type="coiled-coil region" evidence="1">
    <location>
        <begin position="812"/>
        <end position="916"/>
    </location>
</feature>
<dbReference type="SUPFAM" id="SSF57997">
    <property type="entry name" value="Tropomyosin"/>
    <property type="match status" value="2"/>
</dbReference>
<feature type="coiled-coil region" evidence="1">
    <location>
        <begin position="175"/>
        <end position="206"/>
    </location>
</feature>
<feature type="compositionally biased region" description="Polar residues" evidence="2">
    <location>
        <begin position="1210"/>
        <end position="1221"/>
    </location>
</feature>
<feature type="coiled-coil region" evidence="1">
    <location>
        <begin position="474"/>
        <end position="501"/>
    </location>
</feature>
<feature type="coiled-coil region" evidence="1">
    <location>
        <begin position="1037"/>
        <end position="1120"/>
    </location>
</feature>
<feature type="compositionally biased region" description="Basic and acidic residues" evidence="2">
    <location>
        <begin position="704"/>
        <end position="728"/>
    </location>
</feature>
<evidence type="ECO:0000256" key="1">
    <source>
        <dbReference type="SAM" id="Coils"/>
    </source>
</evidence>
<feature type="coiled-coil region" evidence="1">
    <location>
        <begin position="949"/>
        <end position="990"/>
    </location>
</feature>
<feature type="compositionally biased region" description="Basic and acidic residues" evidence="2">
    <location>
        <begin position="1376"/>
        <end position="1386"/>
    </location>
</feature>
<feature type="region of interest" description="Disordered" evidence="2">
    <location>
        <begin position="210"/>
        <end position="277"/>
    </location>
</feature>